<feature type="active site" evidence="4">
    <location>
        <position position="37"/>
    </location>
</feature>
<dbReference type="HOGENOM" id="CLU_141932_1_0_7"/>
<evidence type="ECO:0000313" key="8">
    <source>
        <dbReference type="EMBL" id="ACT16929.1"/>
    </source>
</evidence>
<dbReference type="Pfam" id="PF00708">
    <property type="entry name" value="Acylphosphatase"/>
    <property type="match status" value="1"/>
</dbReference>
<feature type="domain" description="Acylphosphatase-like" evidence="7">
    <location>
        <begin position="4"/>
        <end position="90"/>
    </location>
</feature>
<dbReference type="InterPro" id="IPR017968">
    <property type="entry name" value="Acylphosphatase_CS"/>
</dbReference>
<gene>
    <name evidence="8" type="ordered locus">GM21_0862</name>
</gene>
<dbReference type="PANTHER" id="PTHR47268:SF4">
    <property type="entry name" value="ACYLPHOSPHATASE"/>
    <property type="match status" value="1"/>
</dbReference>
<dbReference type="GO" id="GO:0003998">
    <property type="term" value="F:acylphosphatase activity"/>
    <property type="evidence" value="ECO:0007669"/>
    <property type="project" value="UniProtKB-EC"/>
</dbReference>
<proteinExistence type="inferred from homology"/>
<comment type="catalytic activity">
    <reaction evidence="3 4 5">
        <text>an acyl phosphate + H2O = a carboxylate + phosphate + H(+)</text>
        <dbReference type="Rhea" id="RHEA:14965"/>
        <dbReference type="ChEBI" id="CHEBI:15377"/>
        <dbReference type="ChEBI" id="CHEBI:15378"/>
        <dbReference type="ChEBI" id="CHEBI:29067"/>
        <dbReference type="ChEBI" id="CHEBI:43474"/>
        <dbReference type="ChEBI" id="CHEBI:59918"/>
        <dbReference type="EC" id="3.6.1.7"/>
    </reaction>
</comment>
<dbReference type="eggNOG" id="COG1254">
    <property type="taxonomic scope" value="Bacteria"/>
</dbReference>
<dbReference type="SUPFAM" id="SSF54975">
    <property type="entry name" value="Acylphosphatase/BLUF domain-like"/>
    <property type="match status" value="1"/>
</dbReference>
<organism evidence="8">
    <name type="scientific">Geobacter sp. (strain M21)</name>
    <dbReference type="NCBI Taxonomy" id="443144"/>
    <lineage>
        <taxon>Bacteria</taxon>
        <taxon>Pseudomonadati</taxon>
        <taxon>Thermodesulfobacteriota</taxon>
        <taxon>Desulfuromonadia</taxon>
        <taxon>Geobacterales</taxon>
        <taxon>Geobacteraceae</taxon>
        <taxon>Geobacter</taxon>
    </lineage>
</organism>
<accession>C6E1L0</accession>
<name>C6E1L0_GEOSM</name>
<evidence type="ECO:0000256" key="5">
    <source>
        <dbReference type="RuleBase" id="RU000553"/>
    </source>
</evidence>
<dbReference type="InterPro" id="IPR020456">
    <property type="entry name" value="Acylphosphatase"/>
</dbReference>
<dbReference type="PANTHER" id="PTHR47268">
    <property type="entry name" value="ACYLPHOSPHATASE"/>
    <property type="match status" value="1"/>
</dbReference>
<dbReference type="PROSITE" id="PS51160">
    <property type="entry name" value="ACYLPHOSPHATASE_3"/>
    <property type="match status" value="1"/>
</dbReference>
<keyword evidence="4 5" id="KW-0378">Hydrolase</keyword>
<reference evidence="8" key="1">
    <citation type="submission" date="2009-07" db="EMBL/GenBank/DDBJ databases">
        <title>Complete sequence of Geobacter sp. M21.</title>
        <authorList>
            <consortium name="US DOE Joint Genome Institute"/>
            <person name="Lucas S."/>
            <person name="Copeland A."/>
            <person name="Lapidus A."/>
            <person name="Glavina del Rio T."/>
            <person name="Dalin E."/>
            <person name="Tice H."/>
            <person name="Bruce D."/>
            <person name="Goodwin L."/>
            <person name="Pitluck S."/>
            <person name="Saunders E."/>
            <person name="Brettin T."/>
            <person name="Detter J.C."/>
            <person name="Han C."/>
            <person name="Larimer F."/>
            <person name="Land M."/>
            <person name="Hauser L."/>
            <person name="Kyrpides N."/>
            <person name="Ovchinnikova G."/>
            <person name="Lovley D."/>
        </authorList>
    </citation>
    <scope>NUCLEOTIDE SEQUENCE [LARGE SCALE GENOMIC DNA]</scope>
    <source>
        <strain evidence="8">M21</strain>
    </source>
</reference>
<evidence type="ECO:0000259" key="7">
    <source>
        <dbReference type="PROSITE" id="PS51160"/>
    </source>
</evidence>
<evidence type="ECO:0000256" key="6">
    <source>
        <dbReference type="RuleBase" id="RU004168"/>
    </source>
</evidence>
<dbReference type="Gene3D" id="3.30.70.100">
    <property type="match status" value="1"/>
</dbReference>
<protein>
    <recommendedName>
        <fullName evidence="2 4">Acylphosphatase</fullName>
        <ecNumber evidence="2 4">3.6.1.7</ecNumber>
    </recommendedName>
</protein>
<dbReference type="KEGG" id="gem:GM21_0862"/>
<dbReference type="AlphaFoldDB" id="C6E1L0"/>
<evidence type="ECO:0000256" key="3">
    <source>
        <dbReference type="ARBA" id="ARBA00047645"/>
    </source>
</evidence>
<comment type="similarity">
    <text evidence="1 6">Belongs to the acylphosphatase family.</text>
</comment>
<dbReference type="PROSITE" id="PS00150">
    <property type="entry name" value="ACYLPHOSPHATASE_1"/>
    <property type="match status" value="1"/>
</dbReference>
<feature type="active site" evidence="4">
    <location>
        <position position="19"/>
    </location>
</feature>
<dbReference type="PROSITE" id="PS00151">
    <property type="entry name" value="ACYLPHOSPHATASE_2"/>
    <property type="match status" value="1"/>
</dbReference>
<dbReference type="EMBL" id="CP001661">
    <property type="protein sequence ID" value="ACT16929.1"/>
    <property type="molecule type" value="Genomic_DNA"/>
</dbReference>
<sequence>MRTRTTVIVRGRVQGVSFRYHTARAAAGNQVSGWVANLSDGSVKACFEGEADSVEAMVEWCRGPELARVDELSEQKGEYSGEFTGFEIRGGDE</sequence>
<evidence type="ECO:0000256" key="1">
    <source>
        <dbReference type="ARBA" id="ARBA00005614"/>
    </source>
</evidence>
<dbReference type="InterPro" id="IPR001792">
    <property type="entry name" value="Acylphosphatase-like_dom"/>
</dbReference>
<dbReference type="EC" id="3.6.1.7" evidence="2 4"/>
<dbReference type="OrthoDB" id="5295388at2"/>
<dbReference type="STRING" id="443144.GM21_0862"/>
<dbReference type="InterPro" id="IPR036046">
    <property type="entry name" value="Acylphosphatase-like_dom_sf"/>
</dbReference>
<evidence type="ECO:0000256" key="4">
    <source>
        <dbReference type="PROSITE-ProRule" id="PRU00520"/>
    </source>
</evidence>
<evidence type="ECO:0000256" key="2">
    <source>
        <dbReference type="ARBA" id="ARBA00012150"/>
    </source>
</evidence>